<evidence type="ECO:0000313" key="1">
    <source>
        <dbReference type="EMBL" id="MBA2174420.1"/>
    </source>
</evidence>
<keyword evidence="2" id="KW-1185">Reference proteome</keyword>
<dbReference type="Proteomes" id="UP000571017">
    <property type="component" value="Unassembled WGS sequence"/>
</dbReference>
<name>A0A838CQZ6_9BACI</name>
<protein>
    <submittedName>
        <fullName evidence="1">Uncharacterized protein</fullName>
    </submittedName>
</protein>
<proteinExistence type="predicted"/>
<dbReference type="EMBL" id="JACEFG010000001">
    <property type="protein sequence ID" value="MBA2174420.1"/>
    <property type="molecule type" value="Genomic_DNA"/>
</dbReference>
<organism evidence="1 2">
    <name type="scientific">Halobacillus locisalis</name>
    <dbReference type="NCBI Taxonomy" id="220753"/>
    <lineage>
        <taxon>Bacteria</taxon>
        <taxon>Bacillati</taxon>
        <taxon>Bacillota</taxon>
        <taxon>Bacilli</taxon>
        <taxon>Bacillales</taxon>
        <taxon>Bacillaceae</taxon>
        <taxon>Halobacillus</taxon>
    </lineage>
</organism>
<gene>
    <name evidence="1" type="ORF">H0266_05810</name>
</gene>
<dbReference type="AlphaFoldDB" id="A0A838CQZ6"/>
<reference evidence="1 2" key="1">
    <citation type="journal article" date="2004" name="Extremophiles">
        <title>Halobacillus locisalis sp. nov., a halophilic bacterium isolated from a marine solar saltern of the Yellow Sea in Korea.</title>
        <authorList>
            <person name="Yoon J.H."/>
            <person name="Kang K.H."/>
            <person name="Oh T.K."/>
            <person name="Park Y.H."/>
        </authorList>
    </citation>
    <scope>NUCLEOTIDE SEQUENCE [LARGE SCALE GENOMIC DNA]</scope>
    <source>
        <strain evidence="1 2">KCTC 3788</strain>
    </source>
</reference>
<accession>A0A838CQZ6</accession>
<sequence>MNGHQFGHLTKRFGQETHYIGHLMGLFGQLAPSSSLYGGFNHFTIESSTLLDIINRK</sequence>
<evidence type="ECO:0000313" key="2">
    <source>
        <dbReference type="Proteomes" id="UP000571017"/>
    </source>
</evidence>
<dbReference type="RefSeq" id="WP_181471418.1">
    <property type="nucleotide sequence ID" value="NZ_JACEFG010000001.1"/>
</dbReference>
<comment type="caution">
    <text evidence="1">The sequence shown here is derived from an EMBL/GenBank/DDBJ whole genome shotgun (WGS) entry which is preliminary data.</text>
</comment>